<dbReference type="InterPro" id="IPR000030">
    <property type="entry name" value="PPE_dom"/>
</dbReference>
<keyword evidence="5" id="KW-1185">Reference proteome</keyword>
<dbReference type="AlphaFoldDB" id="A0A1S1NJP0"/>
<dbReference type="Gene3D" id="1.20.1260.20">
    <property type="entry name" value="PPE superfamily"/>
    <property type="match status" value="1"/>
</dbReference>
<feature type="domain" description="PPE" evidence="2">
    <location>
        <begin position="1"/>
        <end position="150"/>
    </location>
</feature>
<dbReference type="Pfam" id="PF00823">
    <property type="entry name" value="PPE"/>
    <property type="match status" value="1"/>
</dbReference>
<comment type="caution">
    <text evidence="4">The sequence shown here is derived from an EMBL/GenBank/DDBJ whole genome shotgun (WGS) entry which is preliminary data.</text>
</comment>
<proteinExistence type="inferred from homology"/>
<protein>
    <recommendedName>
        <fullName evidence="6">PPE family protein PPE15</fullName>
    </recommendedName>
</protein>
<evidence type="ECO:0000313" key="4">
    <source>
        <dbReference type="EMBL" id="OHV04656.1"/>
    </source>
</evidence>
<dbReference type="EMBL" id="MLQM01000034">
    <property type="protein sequence ID" value="OHV04656.1"/>
    <property type="molecule type" value="Genomic_DNA"/>
</dbReference>
<dbReference type="Proteomes" id="UP000179734">
    <property type="component" value="Unassembled WGS sequence"/>
</dbReference>
<evidence type="ECO:0000313" key="5">
    <source>
        <dbReference type="Proteomes" id="UP000179734"/>
    </source>
</evidence>
<feature type="domain" description="PPE family C-terminal" evidence="3">
    <location>
        <begin position="296"/>
        <end position="377"/>
    </location>
</feature>
<dbReference type="PANTHER" id="PTHR46766">
    <property type="entry name" value="GLUTAMINE-RICH PROTEIN 2"/>
    <property type="match status" value="1"/>
</dbReference>
<gene>
    <name evidence="4" type="ORF">BKN37_08960</name>
</gene>
<evidence type="ECO:0000256" key="1">
    <source>
        <dbReference type="ARBA" id="ARBA00010652"/>
    </source>
</evidence>
<accession>A0A1S1NJP0</accession>
<dbReference type="GO" id="GO:0052572">
    <property type="term" value="P:response to host immune response"/>
    <property type="evidence" value="ECO:0007669"/>
    <property type="project" value="TreeGrafter"/>
</dbReference>
<reference evidence="4 5" key="1">
    <citation type="submission" date="2016-10" db="EMBL/GenBank/DDBJ databases">
        <title>Genome sequence of Mycobacterium talmonii.</title>
        <authorList>
            <person name="Greninger A.L."/>
            <person name="Elliott B."/>
            <person name="Vasireddy S."/>
            <person name="Vasireddy R."/>
        </authorList>
    </citation>
    <scope>NUCLEOTIDE SEQUENCE [LARGE SCALE GENOMIC DNA]</scope>
    <source>
        <strain evidence="5">NE-TNMC-100812</strain>
    </source>
</reference>
<sequence>MYGGAGPGPLMAAGSAWSNLAAELESAATAIQSVVYELTGEYWQGSASTAMTAAVTPYVGWLNSTAAAALHAGAQATASAAAFQAAHAATVPPPVIAANRALLASLVASNILGQNTPAILATEAHYMEMWAQDTLAMFGYSAASAGAGKLTPMTPAPQVTNPAGSLAQGGALAQAAASSAGGLQQELGQALTTLQGAVQSLASPLSSSPISGIADGIDRFLGTPLFSNAINGGVNTAAWFVMNTIPTAVSLGHTLANAPGAAVTAEVVGAEGLAAGLAGSVAPAGTVGLGAGPVATATLAQAPSVGGLSVPATWSAAAPTASAEAATLTGTGWTAAAEEATGVEAVPAGMPSVATAGRGGFGFGAPRYGIRPTVMPKKVLV</sequence>
<evidence type="ECO:0000259" key="3">
    <source>
        <dbReference type="Pfam" id="PF12484"/>
    </source>
</evidence>
<organism evidence="4 5">
    <name type="scientific">Mycobacterium talmoniae</name>
    <dbReference type="NCBI Taxonomy" id="1858794"/>
    <lineage>
        <taxon>Bacteria</taxon>
        <taxon>Bacillati</taxon>
        <taxon>Actinomycetota</taxon>
        <taxon>Actinomycetes</taxon>
        <taxon>Mycobacteriales</taxon>
        <taxon>Mycobacteriaceae</taxon>
        <taxon>Mycobacterium</taxon>
    </lineage>
</organism>
<dbReference type="SUPFAM" id="SSF140459">
    <property type="entry name" value="PE/PPE dimer-like"/>
    <property type="match status" value="1"/>
</dbReference>
<evidence type="ECO:0008006" key="6">
    <source>
        <dbReference type="Google" id="ProtNLM"/>
    </source>
</evidence>
<comment type="similarity">
    <text evidence="1">Belongs to the mycobacterial PPE family.</text>
</comment>
<dbReference type="InterPro" id="IPR038332">
    <property type="entry name" value="PPE_sf"/>
</dbReference>
<dbReference type="PANTHER" id="PTHR46766:SF1">
    <property type="entry name" value="GLUTAMINE-RICH PROTEIN 2"/>
    <property type="match status" value="1"/>
</dbReference>
<dbReference type="InterPro" id="IPR022171">
    <property type="entry name" value="PPE_C"/>
</dbReference>
<evidence type="ECO:0000259" key="2">
    <source>
        <dbReference type="Pfam" id="PF00823"/>
    </source>
</evidence>
<name>A0A1S1NJP0_9MYCO</name>
<dbReference type="Pfam" id="PF12484">
    <property type="entry name" value="PPE-SVP"/>
    <property type="match status" value="1"/>
</dbReference>